<evidence type="ECO:0000313" key="3">
    <source>
        <dbReference type="Proteomes" id="UP000179153"/>
    </source>
</evidence>
<feature type="domain" description="ATP-grasp fold RimK-type" evidence="1">
    <location>
        <begin position="115"/>
        <end position="213"/>
    </location>
</feature>
<dbReference type="PANTHER" id="PTHR21621:SF0">
    <property type="entry name" value="BETA-CITRYLGLUTAMATE SYNTHASE B-RELATED"/>
    <property type="match status" value="1"/>
</dbReference>
<accession>A0A1G2HG74</accession>
<dbReference type="Pfam" id="PF08443">
    <property type="entry name" value="RimK"/>
    <property type="match status" value="1"/>
</dbReference>
<dbReference type="STRING" id="1802163.A2932_02315"/>
<evidence type="ECO:0000313" key="2">
    <source>
        <dbReference type="EMBL" id="OGZ60898.1"/>
    </source>
</evidence>
<sequence>MRVLLLGYSERVNVERRRIERAFKKRGHEVNFVLWGELLFSFSKNGVAIKRRGGRDLRYYDYIVPRSPSAPKFGKKTVMRTNRLYRHFLLVVDYINQYHKHILNERVAKKMHFYDKLSQHYILASNGLPVITSLLYTGKTVQPSVYEKFPRPYIVKSVEGSQGRQVFLISEPKKQIPELLIKYGLGQMLIQKYIQINHDYRVVVVGNQVIGAM</sequence>
<gene>
    <name evidence="2" type="ORF">A2932_02315</name>
</gene>
<dbReference type="Gene3D" id="3.40.50.20">
    <property type="match status" value="1"/>
</dbReference>
<dbReference type="EMBL" id="MHOI01000033">
    <property type="protein sequence ID" value="OGZ60898.1"/>
    <property type="molecule type" value="Genomic_DNA"/>
</dbReference>
<protein>
    <recommendedName>
        <fullName evidence="1">ATP-grasp fold RimK-type domain-containing protein</fullName>
    </recommendedName>
</protein>
<evidence type="ECO:0000259" key="1">
    <source>
        <dbReference type="Pfam" id="PF08443"/>
    </source>
</evidence>
<organism evidence="2 3">
    <name type="scientific">Candidatus Spechtbacteria bacterium RIFCSPLOWO2_01_FULL_46_10</name>
    <dbReference type="NCBI Taxonomy" id="1802163"/>
    <lineage>
        <taxon>Bacteria</taxon>
        <taxon>Candidatus Spechtiibacteriota</taxon>
    </lineage>
</organism>
<dbReference type="SUPFAM" id="SSF56059">
    <property type="entry name" value="Glutathione synthetase ATP-binding domain-like"/>
    <property type="match status" value="1"/>
</dbReference>
<dbReference type="GO" id="GO:0009432">
    <property type="term" value="P:SOS response"/>
    <property type="evidence" value="ECO:0007669"/>
    <property type="project" value="TreeGrafter"/>
</dbReference>
<feature type="non-terminal residue" evidence="2">
    <location>
        <position position="213"/>
    </location>
</feature>
<dbReference type="InterPro" id="IPR013651">
    <property type="entry name" value="ATP-grasp_RimK-type"/>
</dbReference>
<name>A0A1G2HG74_9BACT</name>
<dbReference type="Proteomes" id="UP000179153">
    <property type="component" value="Unassembled WGS sequence"/>
</dbReference>
<dbReference type="AlphaFoldDB" id="A0A1G2HG74"/>
<comment type="caution">
    <text evidence="2">The sequence shown here is derived from an EMBL/GenBank/DDBJ whole genome shotgun (WGS) entry which is preliminary data.</text>
</comment>
<dbReference type="GO" id="GO:0018169">
    <property type="term" value="F:ribosomal S6-glutamic acid ligase activity"/>
    <property type="evidence" value="ECO:0007669"/>
    <property type="project" value="TreeGrafter"/>
</dbReference>
<reference evidence="2 3" key="1">
    <citation type="journal article" date="2016" name="Nat. Commun.">
        <title>Thousands of microbial genomes shed light on interconnected biogeochemical processes in an aquifer system.</title>
        <authorList>
            <person name="Anantharaman K."/>
            <person name="Brown C.T."/>
            <person name="Hug L.A."/>
            <person name="Sharon I."/>
            <person name="Castelle C.J."/>
            <person name="Probst A.J."/>
            <person name="Thomas B.C."/>
            <person name="Singh A."/>
            <person name="Wilkins M.J."/>
            <person name="Karaoz U."/>
            <person name="Brodie E.L."/>
            <person name="Williams K.H."/>
            <person name="Hubbard S.S."/>
            <person name="Banfield J.F."/>
        </authorList>
    </citation>
    <scope>NUCLEOTIDE SEQUENCE [LARGE SCALE GENOMIC DNA]</scope>
</reference>
<proteinExistence type="predicted"/>
<dbReference type="PANTHER" id="PTHR21621">
    <property type="entry name" value="RIBOSOMAL PROTEIN S6 MODIFICATION PROTEIN"/>
    <property type="match status" value="1"/>
</dbReference>
<dbReference type="GO" id="GO:0005737">
    <property type="term" value="C:cytoplasm"/>
    <property type="evidence" value="ECO:0007669"/>
    <property type="project" value="TreeGrafter"/>
</dbReference>